<accession>A0A8J8NI88</accession>
<feature type="transmembrane region" description="Helical" evidence="1">
    <location>
        <begin position="78"/>
        <end position="100"/>
    </location>
</feature>
<feature type="transmembrane region" description="Helical" evidence="1">
    <location>
        <begin position="174"/>
        <end position="196"/>
    </location>
</feature>
<evidence type="ECO:0000313" key="2">
    <source>
        <dbReference type="EMBL" id="TNV75026.1"/>
    </source>
</evidence>
<evidence type="ECO:0000313" key="3">
    <source>
        <dbReference type="Proteomes" id="UP000785679"/>
    </source>
</evidence>
<organism evidence="2 3">
    <name type="scientific">Halteria grandinella</name>
    <dbReference type="NCBI Taxonomy" id="5974"/>
    <lineage>
        <taxon>Eukaryota</taxon>
        <taxon>Sar</taxon>
        <taxon>Alveolata</taxon>
        <taxon>Ciliophora</taxon>
        <taxon>Intramacronucleata</taxon>
        <taxon>Spirotrichea</taxon>
        <taxon>Stichotrichia</taxon>
        <taxon>Sporadotrichida</taxon>
        <taxon>Halteriidae</taxon>
        <taxon>Halteria</taxon>
    </lineage>
</organism>
<evidence type="ECO:0000256" key="1">
    <source>
        <dbReference type="SAM" id="Phobius"/>
    </source>
</evidence>
<keyword evidence="3" id="KW-1185">Reference proteome</keyword>
<protein>
    <recommendedName>
        <fullName evidence="4">Transmembrane protein</fullName>
    </recommendedName>
</protein>
<keyword evidence="1" id="KW-1133">Transmembrane helix</keyword>
<gene>
    <name evidence="2" type="ORF">FGO68_gene7566</name>
</gene>
<keyword evidence="1" id="KW-0472">Membrane</keyword>
<dbReference type="AlphaFoldDB" id="A0A8J8NI88"/>
<reference evidence="2" key="1">
    <citation type="submission" date="2019-06" db="EMBL/GenBank/DDBJ databases">
        <authorList>
            <person name="Zheng W."/>
        </authorList>
    </citation>
    <scope>NUCLEOTIDE SEQUENCE</scope>
    <source>
        <strain evidence="2">QDHG01</strain>
    </source>
</reference>
<evidence type="ECO:0008006" key="4">
    <source>
        <dbReference type="Google" id="ProtNLM"/>
    </source>
</evidence>
<dbReference type="Proteomes" id="UP000785679">
    <property type="component" value="Unassembled WGS sequence"/>
</dbReference>
<proteinExistence type="predicted"/>
<comment type="caution">
    <text evidence="2">The sequence shown here is derived from an EMBL/GenBank/DDBJ whole genome shotgun (WGS) entry which is preliminary data.</text>
</comment>
<keyword evidence="1" id="KW-0812">Transmembrane</keyword>
<dbReference type="EMBL" id="RRYP01016518">
    <property type="protein sequence ID" value="TNV75026.1"/>
    <property type="molecule type" value="Genomic_DNA"/>
</dbReference>
<sequence>MHICGIKFRCDFEKLCCRSGLCQIYNFLQFFYQFPIYFIRNFCVHLIFYIIQQLHDFVFCVNTLCCTHEMINICQYTILNTIILHVIIIIIINIFVLNIFNISKKLENFIKQITIFFKIQDSFYLNDYLCIFQQSNQQPLPVCLSYILSIKRLPFILEQQELFYLIYDNIYLTFQFQLFIKLSIYCFTILALFLTLQKSIINSSNQVVLSDLESLQEQRKFKSF</sequence>
<name>A0A8J8NI88_HALGN</name>